<dbReference type="InterPro" id="IPR011705">
    <property type="entry name" value="BACK"/>
</dbReference>
<feature type="domain" description="BACK" evidence="3">
    <location>
        <begin position="101"/>
        <end position="202"/>
    </location>
</feature>
<dbReference type="PANTHER" id="PTHR45632:SF30">
    <property type="entry name" value="BTB DOMAIN-CONTAINING PROTEIN"/>
    <property type="match status" value="1"/>
</dbReference>
<keyword evidence="5" id="KW-1185">Reference proteome</keyword>
<evidence type="ECO:0000256" key="2">
    <source>
        <dbReference type="ARBA" id="ARBA00022737"/>
    </source>
</evidence>
<dbReference type="Pfam" id="PF00651">
    <property type="entry name" value="BTB"/>
    <property type="match status" value="1"/>
</dbReference>
<gene>
    <name evidence="4" type="ORF">MAR_037379</name>
</gene>
<dbReference type="Gene3D" id="3.30.710.10">
    <property type="entry name" value="Potassium Channel Kv1.1, Chain A"/>
    <property type="match status" value="1"/>
</dbReference>
<keyword evidence="2" id="KW-0677">Repeat</keyword>
<keyword evidence="1" id="KW-0880">Kelch repeat</keyword>
<dbReference type="InterPro" id="IPR011333">
    <property type="entry name" value="SKP1/BTB/POZ_sf"/>
</dbReference>
<evidence type="ECO:0000259" key="3">
    <source>
        <dbReference type="SMART" id="SM00875"/>
    </source>
</evidence>
<accession>A0ABY7FNB0</accession>
<dbReference type="InterPro" id="IPR000210">
    <property type="entry name" value="BTB/POZ_dom"/>
</dbReference>
<dbReference type="Gene3D" id="2.120.10.80">
    <property type="entry name" value="Kelch-type beta propeller"/>
    <property type="match status" value="2"/>
</dbReference>
<protein>
    <submittedName>
        <fullName evidence="4">KLH11-like protein</fullName>
    </submittedName>
</protein>
<proteinExistence type="predicted"/>
<evidence type="ECO:0000313" key="5">
    <source>
        <dbReference type="Proteomes" id="UP001164746"/>
    </source>
</evidence>
<dbReference type="Pfam" id="PF07707">
    <property type="entry name" value="BACK"/>
    <property type="match status" value="1"/>
</dbReference>
<sequence length="637" mass="72786">MEMDEPYPRTMGNASSHALKLKQHLYDQMTAQSEFCDVTLAFCGIFSAVRAAITFLYTGTITLQYCSIKEILEVADYLQIDDLKSECTNYLMNVEITINNCVNLCLMASLYDLDIYIRVYEYIRGHLPEVLEHSDTLSLTSESIIEMLKDPTLSYVSKKEFFEFVLRWIDHDKENREQYFEAMFCEMDLKKMRREFLETVVESCELVKSSDKCKVHLLNVKMKHMAGLLPADGKSDVLLLVGGCGLGPLFHAFYAVPFLPMADVQTLNNIWGYVVEENRYVELAPLPTTMRLPVVAFHEATCSLYAFDATMTGIPVEDKTASVQKYDIAGKAWSTINIKLPSPVDDIVIHAIVILNEGQYMVASARPYSSDPNKTTQHNVYMFRISSDMTHCSTIELLCARNIRTEIQVCVAEDRYICVMCYKCGPSGIKRNKTVRFFVKDITKGPLKVPEFSKGAVHEPIMFSVKNEVYVTKSGAHRFRKFDLHTRKWTAGKEKIISVNTEEPRTDFSCGTYKNRLFMFGGKSGKTPINKATSIDFPTKAVQELEPLPRPIANCSVIPAKIPNELISCHIDCPHCKYKTMRSQVSYSSVIYPPDDDDYDEDVSYDEDDMYSDFWDNDVYDYDDMDIYPGPDHDWLF</sequence>
<dbReference type="InterPro" id="IPR015915">
    <property type="entry name" value="Kelch-typ_b-propeller"/>
</dbReference>
<evidence type="ECO:0000313" key="4">
    <source>
        <dbReference type="EMBL" id="WAR23710.1"/>
    </source>
</evidence>
<name>A0ABY7FNB0_MYAAR</name>
<dbReference type="SUPFAM" id="SSF54695">
    <property type="entry name" value="POZ domain"/>
    <property type="match status" value="1"/>
</dbReference>
<reference evidence="4" key="1">
    <citation type="submission" date="2022-11" db="EMBL/GenBank/DDBJ databases">
        <title>Centuries of genome instability and evolution in soft-shell clam transmissible cancer (bioRxiv).</title>
        <authorList>
            <person name="Hart S.F.M."/>
            <person name="Yonemitsu M.A."/>
            <person name="Giersch R.M."/>
            <person name="Beal B.F."/>
            <person name="Arriagada G."/>
            <person name="Davis B.W."/>
            <person name="Ostrander E.A."/>
            <person name="Goff S.P."/>
            <person name="Metzger M.J."/>
        </authorList>
    </citation>
    <scope>NUCLEOTIDE SEQUENCE</scope>
    <source>
        <strain evidence="4">MELC-2E11</strain>
        <tissue evidence="4">Siphon/mantle</tissue>
    </source>
</reference>
<dbReference type="SUPFAM" id="SSF50965">
    <property type="entry name" value="Galactose oxidase, central domain"/>
    <property type="match status" value="1"/>
</dbReference>
<evidence type="ECO:0000256" key="1">
    <source>
        <dbReference type="ARBA" id="ARBA00022441"/>
    </source>
</evidence>
<dbReference type="InterPro" id="IPR011043">
    <property type="entry name" value="Gal_Oxase/kelch_b-propeller"/>
</dbReference>
<dbReference type="EMBL" id="CP111024">
    <property type="protein sequence ID" value="WAR23710.1"/>
    <property type="molecule type" value="Genomic_DNA"/>
</dbReference>
<dbReference type="Proteomes" id="UP001164746">
    <property type="component" value="Chromosome 13"/>
</dbReference>
<dbReference type="Gene3D" id="1.25.40.420">
    <property type="match status" value="1"/>
</dbReference>
<organism evidence="4 5">
    <name type="scientific">Mya arenaria</name>
    <name type="common">Soft-shell clam</name>
    <dbReference type="NCBI Taxonomy" id="6604"/>
    <lineage>
        <taxon>Eukaryota</taxon>
        <taxon>Metazoa</taxon>
        <taxon>Spiralia</taxon>
        <taxon>Lophotrochozoa</taxon>
        <taxon>Mollusca</taxon>
        <taxon>Bivalvia</taxon>
        <taxon>Autobranchia</taxon>
        <taxon>Heteroconchia</taxon>
        <taxon>Euheterodonta</taxon>
        <taxon>Imparidentia</taxon>
        <taxon>Neoheterodontei</taxon>
        <taxon>Myida</taxon>
        <taxon>Myoidea</taxon>
        <taxon>Myidae</taxon>
        <taxon>Mya</taxon>
    </lineage>
</organism>
<dbReference type="PANTHER" id="PTHR45632">
    <property type="entry name" value="LD33804P"/>
    <property type="match status" value="1"/>
</dbReference>
<dbReference type="SMART" id="SM00875">
    <property type="entry name" value="BACK"/>
    <property type="match status" value="1"/>
</dbReference>